<reference evidence="1" key="1">
    <citation type="submission" date="2012-05" db="EMBL/GenBank/DDBJ databases">
        <authorList>
            <person name="Krishnakumar V."/>
            <person name="Cheung F."/>
            <person name="Xiao Y."/>
            <person name="Chan A."/>
            <person name="Moskal W.A."/>
            <person name="Town C.D."/>
        </authorList>
    </citation>
    <scope>NUCLEOTIDE SEQUENCE</scope>
</reference>
<dbReference type="EMBL" id="BT145577">
    <property type="protein sequence ID" value="AFK45371.1"/>
    <property type="molecule type" value="mRNA"/>
</dbReference>
<accession>I3SYM9</accession>
<evidence type="ECO:0000313" key="1">
    <source>
        <dbReference type="EMBL" id="AFK45371.1"/>
    </source>
</evidence>
<organism evidence="1">
    <name type="scientific">Medicago truncatula</name>
    <name type="common">Barrel medic</name>
    <name type="synonym">Medicago tribuloides</name>
    <dbReference type="NCBI Taxonomy" id="3880"/>
    <lineage>
        <taxon>Eukaryota</taxon>
        <taxon>Viridiplantae</taxon>
        <taxon>Streptophyta</taxon>
        <taxon>Embryophyta</taxon>
        <taxon>Tracheophyta</taxon>
        <taxon>Spermatophyta</taxon>
        <taxon>Magnoliopsida</taxon>
        <taxon>eudicotyledons</taxon>
        <taxon>Gunneridae</taxon>
        <taxon>Pentapetalae</taxon>
        <taxon>rosids</taxon>
        <taxon>fabids</taxon>
        <taxon>Fabales</taxon>
        <taxon>Fabaceae</taxon>
        <taxon>Papilionoideae</taxon>
        <taxon>50 kb inversion clade</taxon>
        <taxon>NPAAA clade</taxon>
        <taxon>Hologalegina</taxon>
        <taxon>IRL clade</taxon>
        <taxon>Trifolieae</taxon>
        <taxon>Medicago</taxon>
    </lineage>
</organism>
<sequence length="74" mass="8844">MAANLIQNKLYCHKLLGRRYFLDKKQKKKRNVSHVTTSFRIFQTVGLFQIQPPWSLALDQKCRQGQWLRQQLKA</sequence>
<proteinExistence type="evidence at transcript level"/>
<protein>
    <submittedName>
        <fullName evidence="1">Uncharacterized protein</fullName>
    </submittedName>
</protein>
<dbReference type="AlphaFoldDB" id="I3SYM9"/>
<name>I3SYM9_MEDTR</name>